<feature type="domain" description="HMG box" evidence="5">
    <location>
        <begin position="169"/>
        <end position="237"/>
    </location>
</feature>
<keyword evidence="3" id="KW-0539">Nucleus</keyword>
<dbReference type="PANTHER" id="PTHR10270">
    <property type="entry name" value="SOX TRANSCRIPTION FACTOR"/>
    <property type="match status" value="1"/>
</dbReference>
<dbReference type="SMART" id="SM00398">
    <property type="entry name" value="HMG"/>
    <property type="match status" value="1"/>
</dbReference>
<dbReference type="Proteomes" id="UP001322138">
    <property type="component" value="Unassembled WGS sequence"/>
</dbReference>
<organism evidence="6 7">
    <name type="scientific">Podospora bellae-mahoneyi</name>
    <dbReference type="NCBI Taxonomy" id="2093777"/>
    <lineage>
        <taxon>Eukaryota</taxon>
        <taxon>Fungi</taxon>
        <taxon>Dikarya</taxon>
        <taxon>Ascomycota</taxon>
        <taxon>Pezizomycotina</taxon>
        <taxon>Sordariomycetes</taxon>
        <taxon>Sordariomycetidae</taxon>
        <taxon>Sordariales</taxon>
        <taxon>Podosporaceae</taxon>
        <taxon>Podospora</taxon>
    </lineage>
</organism>
<dbReference type="CDD" id="cd01389">
    <property type="entry name" value="HMG-box_ROX1-like"/>
    <property type="match status" value="1"/>
</dbReference>
<sequence>MAAFNFEAFSLTPQGSTISAAPRPAAPAIDRTVQQQCGSFGYGNRAFQFDFASLESLPEDANPGLTEVLTAKYWNHFSIQLGHWNTLKVIVLDAQMFSIMPDHTKKGVLNTMKSYLGGADAMYARDADNGQVVILGPRRLMESNITIVGSTTVWDPKKRHVQATAEAKIPRPPNAYILYRKDQQAALKAANPGIPNNDISVMTGGMWKKESPEVRAEYQRRATEIKAKLMSAHPHYRYVPRRSSEIRRRAPRRNRAQEVANASPIGENSGAPIVGNPIVTTMEQQQPLPDISVAPNQEITKDNDVSHLIDPPHVFSGQITELMPDVANFLPPMTREGWSPLHDFRAVLNGHTGNNGVDCALTPESESQDDFVGTPSSTMPDNSAFDWITGTEEDLAQIFGQF</sequence>
<dbReference type="SUPFAM" id="SSF47095">
    <property type="entry name" value="HMG-box"/>
    <property type="match status" value="1"/>
</dbReference>
<dbReference type="InterPro" id="IPR009071">
    <property type="entry name" value="HMG_box_dom"/>
</dbReference>
<dbReference type="GeneID" id="87894826"/>
<feature type="DNA-binding region" description="HMG box" evidence="3">
    <location>
        <begin position="169"/>
        <end position="237"/>
    </location>
</feature>
<evidence type="ECO:0000256" key="2">
    <source>
        <dbReference type="ARBA" id="ARBA00023163"/>
    </source>
</evidence>
<dbReference type="RefSeq" id="XP_062738594.1">
    <property type="nucleotide sequence ID" value="XM_062875344.1"/>
</dbReference>
<keyword evidence="2" id="KW-0804">Transcription</keyword>
<proteinExistence type="predicted"/>
<gene>
    <name evidence="6" type="primary">FPR1</name>
    <name evidence="6" type="ORF">QC761_120590</name>
</gene>
<evidence type="ECO:0000256" key="3">
    <source>
        <dbReference type="PROSITE-ProRule" id="PRU00267"/>
    </source>
</evidence>
<dbReference type="Pfam" id="PF00505">
    <property type="entry name" value="HMG_box"/>
    <property type="match status" value="1"/>
</dbReference>
<evidence type="ECO:0000313" key="6">
    <source>
        <dbReference type="EMBL" id="KAK4649619.1"/>
    </source>
</evidence>
<keyword evidence="1 3" id="KW-0238">DNA-binding</keyword>
<reference evidence="6 7" key="1">
    <citation type="journal article" date="2023" name="bioRxiv">
        <title>High-quality genome assemblies of four members of thePodospora anserinaspecies complex.</title>
        <authorList>
            <person name="Ament-Velasquez S.L."/>
            <person name="Vogan A.A."/>
            <person name="Wallerman O."/>
            <person name="Hartmann F."/>
            <person name="Gautier V."/>
            <person name="Silar P."/>
            <person name="Giraud T."/>
            <person name="Johannesson H."/>
        </authorList>
    </citation>
    <scope>NUCLEOTIDE SEQUENCE [LARGE SCALE GENOMIC DNA]</scope>
    <source>
        <strain evidence="6 7">CBS 112042</strain>
    </source>
</reference>
<dbReference type="Gene3D" id="1.10.30.10">
    <property type="entry name" value="High mobility group box domain"/>
    <property type="match status" value="1"/>
</dbReference>
<dbReference type="PANTHER" id="PTHR10270:SF161">
    <property type="entry name" value="SEX-DETERMINING REGION Y PROTEIN"/>
    <property type="match status" value="1"/>
</dbReference>
<name>A0ABR0G1L3_9PEZI</name>
<keyword evidence="7" id="KW-1185">Reference proteome</keyword>
<dbReference type="EMBL" id="JAFFGZ010000001">
    <property type="protein sequence ID" value="KAK4649619.1"/>
    <property type="molecule type" value="Genomic_DNA"/>
</dbReference>
<dbReference type="InterPro" id="IPR050140">
    <property type="entry name" value="SRY-related_HMG-box_TF-like"/>
</dbReference>
<evidence type="ECO:0000259" key="5">
    <source>
        <dbReference type="PROSITE" id="PS50118"/>
    </source>
</evidence>
<protein>
    <submittedName>
        <fullName evidence="6">Fertilization Plus Regulator mating type protein MAT1-2-1</fullName>
    </submittedName>
</protein>
<evidence type="ECO:0000256" key="4">
    <source>
        <dbReference type="SAM" id="MobiDB-lite"/>
    </source>
</evidence>
<evidence type="ECO:0000313" key="7">
    <source>
        <dbReference type="Proteomes" id="UP001322138"/>
    </source>
</evidence>
<comment type="caution">
    <text evidence="6">The sequence shown here is derived from an EMBL/GenBank/DDBJ whole genome shotgun (WGS) entry which is preliminary data.</text>
</comment>
<accession>A0ABR0G1L3</accession>
<dbReference type="InterPro" id="IPR036910">
    <property type="entry name" value="HMG_box_dom_sf"/>
</dbReference>
<evidence type="ECO:0000256" key="1">
    <source>
        <dbReference type="ARBA" id="ARBA00023125"/>
    </source>
</evidence>
<dbReference type="PROSITE" id="PS50118">
    <property type="entry name" value="HMG_BOX_2"/>
    <property type="match status" value="1"/>
</dbReference>
<feature type="region of interest" description="Disordered" evidence="4">
    <location>
        <begin position="246"/>
        <end position="272"/>
    </location>
</feature>